<dbReference type="InterPro" id="IPR050396">
    <property type="entry name" value="Glycosyltr_51/Transpeptidase"/>
</dbReference>
<dbReference type="SUPFAM" id="SSF56601">
    <property type="entry name" value="beta-lactamase/transpeptidase-like"/>
    <property type="match status" value="1"/>
</dbReference>
<keyword evidence="10" id="KW-1133">Transmembrane helix</keyword>
<feature type="domain" description="Glycosyl transferase family 51" evidence="12">
    <location>
        <begin position="150"/>
        <end position="328"/>
    </location>
</feature>
<dbReference type="Pfam" id="PF00912">
    <property type="entry name" value="Transgly"/>
    <property type="match status" value="1"/>
</dbReference>
<evidence type="ECO:0000313" key="14">
    <source>
        <dbReference type="Proteomes" id="UP001058003"/>
    </source>
</evidence>
<keyword evidence="5" id="KW-0378">Hydrolase</keyword>
<keyword evidence="4" id="KW-0808">Transferase</keyword>
<evidence type="ECO:0000256" key="10">
    <source>
        <dbReference type="SAM" id="Phobius"/>
    </source>
</evidence>
<feature type="compositionally biased region" description="Low complexity" evidence="9">
    <location>
        <begin position="832"/>
        <end position="853"/>
    </location>
</feature>
<evidence type="ECO:0000256" key="5">
    <source>
        <dbReference type="ARBA" id="ARBA00022801"/>
    </source>
</evidence>
<dbReference type="GO" id="GO:0009252">
    <property type="term" value="P:peptidoglycan biosynthetic process"/>
    <property type="evidence" value="ECO:0007669"/>
    <property type="project" value="TreeGrafter"/>
</dbReference>
<dbReference type="Pfam" id="PF00905">
    <property type="entry name" value="Transpeptidase"/>
    <property type="match status" value="1"/>
</dbReference>
<dbReference type="SUPFAM" id="SSF53955">
    <property type="entry name" value="Lysozyme-like"/>
    <property type="match status" value="1"/>
</dbReference>
<feature type="region of interest" description="Disordered" evidence="9">
    <location>
        <begin position="798"/>
        <end position="853"/>
    </location>
</feature>
<keyword evidence="10" id="KW-0472">Membrane</keyword>
<dbReference type="EMBL" id="CP073767">
    <property type="protein sequence ID" value="UWZ56653.1"/>
    <property type="molecule type" value="Genomic_DNA"/>
</dbReference>
<gene>
    <name evidence="13" type="ORF">Daura_11040</name>
</gene>
<dbReference type="InterPro" id="IPR036950">
    <property type="entry name" value="PBP_transglycosylase"/>
</dbReference>
<keyword evidence="1" id="KW-0121">Carboxypeptidase</keyword>
<dbReference type="AlphaFoldDB" id="A0A9Q9IPG1"/>
<dbReference type="RefSeq" id="WP_260710336.1">
    <property type="nucleotide sequence ID" value="NZ_CP073767.1"/>
</dbReference>
<comment type="catalytic activity">
    <reaction evidence="7">
        <text>Preferential cleavage: (Ac)2-L-Lys-D-Ala-|-D-Ala. Also transpeptidation of peptidyl-alanyl moieties that are N-acyl substituents of D-alanine.</text>
        <dbReference type="EC" id="3.4.16.4"/>
    </reaction>
</comment>
<evidence type="ECO:0000256" key="9">
    <source>
        <dbReference type="SAM" id="MobiDB-lite"/>
    </source>
</evidence>
<dbReference type="InterPro" id="IPR001460">
    <property type="entry name" value="PCN-bd_Tpept"/>
</dbReference>
<feature type="region of interest" description="Disordered" evidence="9">
    <location>
        <begin position="73"/>
        <end position="98"/>
    </location>
</feature>
<evidence type="ECO:0000256" key="6">
    <source>
        <dbReference type="ARBA" id="ARBA00023268"/>
    </source>
</evidence>
<feature type="region of interest" description="Disordered" evidence="9">
    <location>
        <begin position="1"/>
        <end position="39"/>
    </location>
</feature>
<evidence type="ECO:0000313" key="13">
    <source>
        <dbReference type="EMBL" id="UWZ56653.1"/>
    </source>
</evidence>
<reference evidence="13" key="1">
    <citation type="submission" date="2021-04" db="EMBL/GenBank/DDBJ databases">
        <title>Dactylosporangium aurantiacum NRRL B-8018 full assembly.</title>
        <authorList>
            <person name="Hartkoorn R.C."/>
            <person name="Beaudoing E."/>
            <person name="Hot D."/>
        </authorList>
    </citation>
    <scope>NUCLEOTIDE SEQUENCE</scope>
    <source>
        <strain evidence="13">NRRL B-8018</strain>
    </source>
</reference>
<evidence type="ECO:0000256" key="4">
    <source>
        <dbReference type="ARBA" id="ARBA00022679"/>
    </source>
</evidence>
<dbReference type="PANTHER" id="PTHR32282">
    <property type="entry name" value="BINDING PROTEIN TRANSPEPTIDASE, PUTATIVE-RELATED"/>
    <property type="match status" value="1"/>
</dbReference>
<keyword evidence="10" id="KW-0812">Transmembrane</keyword>
<evidence type="ECO:0000256" key="8">
    <source>
        <dbReference type="ARBA" id="ARBA00049902"/>
    </source>
</evidence>
<protein>
    <submittedName>
        <fullName evidence="13">Penicillin-binding protein</fullName>
    </submittedName>
</protein>
<evidence type="ECO:0000256" key="7">
    <source>
        <dbReference type="ARBA" id="ARBA00034000"/>
    </source>
</evidence>
<accession>A0A9Q9IPG1</accession>
<feature type="transmembrane region" description="Helical" evidence="10">
    <location>
        <begin position="103"/>
        <end position="126"/>
    </location>
</feature>
<dbReference type="InterPro" id="IPR001264">
    <property type="entry name" value="Glyco_trans_51"/>
</dbReference>
<dbReference type="KEGG" id="daur:Daura_11040"/>
<dbReference type="InterPro" id="IPR012338">
    <property type="entry name" value="Beta-lactam/transpept-like"/>
</dbReference>
<feature type="domain" description="Penicillin-binding protein transpeptidase" evidence="11">
    <location>
        <begin position="450"/>
        <end position="742"/>
    </location>
</feature>
<keyword evidence="6" id="KW-0511">Multifunctional enzyme</keyword>
<feature type="compositionally biased region" description="Low complexity" evidence="9">
    <location>
        <begin position="73"/>
        <end position="93"/>
    </location>
</feature>
<keyword evidence="14" id="KW-1185">Reference proteome</keyword>
<dbReference type="Gene3D" id="1.10.3810.10">
    <property type="entry name" value="Biosynthetic peptidoglycan transglycosylase-like"/>
    <property type="match status" value="1"/>
</dbReference>
<organism evidence="13 14">
    <name type="scientific">Dactylosporangium aurantiacum</name>
    <dbReference type="NCBI Taxonomy" id="35754"/>
    <lineage>
        <taxon>Bacteria</taxon>
        <taxon>Bacillati</taxon>
        <taxon>Actinomycetota</taxon>
        <taxon>Actinomycetes</taxon>
        <taxon>Micromonosporales</taxon>
        <taxon>Micromonosporaceae</taxon>
        <taxon>Dactylosporangium</taxon>
    </lineage>
</organism>
<dbReference type="GO" id="GO:0006508">
    <property type="term" value="P:proteolysis"/>
    <property type="evidence" value="ECO:0007669"/>
    <property type="project" value="UniProtKB-KW"/>
</dbReference>
<evidence type="ECO:0000256" key="2">
    <source>
        <dbReference type="ARBA" id="ARBA00022670"/>
    </source>
</evidence>
<comment type="catalytic activity">
    <reaction evidence="8">
        <text>[GlcNAc-(1-&gt;4)-Mur2Ac(oyl-L-Ala-gamma-D-Glu-L-Lys-D-Ala-D-Ala)](n)-di-trans,octa-cis-undecaprenyl diphosphate + beta-D-GlcNAc-(1-&gt;4)-Mur2Ac(oyl-L-Ala-gamma-D-Glu-L-Lys-D-Ala-D-Ala)-di-trans,octa-cis-undecaprenyl diphosphate = [GlcNAc-(1-&gt;4)-Mur2Ac(oyl-L-Ala-gamma-D-Glu-L-Lys-D-Ala-D-Ala)](n+1)-di-trans,octa-cis-undecaprenyl diphosphate + di-trans,octa-cis-undecaprenyl diphosphate + H(+)</text>
        <dbReference type="Rhea" id="RHEA:23708"/>
        <dbReference type="Rhea" id="RHEA-COMP:9602"/>
        <dbReference type="Rhea" id="RHEA-COMP:9603"/>
        <dbReference type="ChEBI" id="CHEBI:15378"/>
        <dbReference type="ChEBI" id="CHEBI:58405"/>
        <dbReference type="ChEBI" id="CHEBI:60033"/>
        <dbReference type="ChEBI" id="CHEBI:78435"/>
        <dbReference type="EC" id="2.4.99.28"/>
    </reaction>
</comment>
<evidence type="ECO:0000259" key="12">
    <source>
        <dbReference type="Pfam" id="PF00912"/>
    </source>
</evidence>
<name>A0A9Q9IPG1_9ACTN</name>
<dbReference type="GO" id="GO:0030288">
    <property type="term" value="C:outer membrane-bounded periplasmic space"/>
    <property type="evidence" value="ECO:0007669"/>
    <property type="project" value="TreeGrafter"/>
</dbReference>
<dbReference type="PANTHER" id="PTHR32282:SF34">
    <property type="entry name" value="PENICILLIN-BINDING PROTEIN 1A"/>
    <property type="match status" value="1"/>
</dbReference>
<keyword evidence="3" id="KW-0328">Glycosyltransferase</keyword>
<dbReference type="GO" id="GO:0008955">
    <property type="term" value="F:peptidoglycan glycosyltransferase activity"/>
    <property type="evidence" value="ECO:0007669"/>
    <property type="project" value="UniProtKB-EC"/>
</dbReference>
<evidence type="ECO:0000256" key="3">
    <source>
        <dbReference type="ARBA" id="ARBA00022676"/>
    </source>
</evidence>
<sequence>MTGRARVPAPPTGDGPSTGRASVPGAAPPPARGAARAAVPGAAVPGAAVPVARAAVPAPGGAAVPVARASARVGGPPADVPPDAGAGRPSPGARAKRRRRRNVIIASIAAFIMLTGIGLVTGTYYFDRVELPDDLTLEQSTSIYYADGPLMARIGSKNRTVVTFDDIPLHVQHAVVAAEDNSFYTNDGVDYWGVARAAWNNVTGGDRQGASTISQQYARKWAELEGVTYGRKVREAVIALKLNKQYSKEQIMTMYLNIIYFGRGAHGIQAASYAYFNKSVKDLTVAEGVVLAGVIKNPSGDNDKGSPADPTVDPVKAEARFDYIRKQMVALKFVSEAEAKEKLTMPTTVITQAQTRANNAVANTALDKPEGLVVHHVLEEVAALTDPRTGALRYEDVDPQGKKNFDKVRDGGLKIISTVDSRIQQVAVQEASASSKDSNMYGQKPNLQAALVAVEPGTGAVKAYYGGDKGSGNDYAGYHVDPVLGNGQPSCCGGHPPGSTFKVYTLATALMAGYSIDSFWNGVPQDFPGRTAAQKNQIKNATEGRIPDCKSGSGTWCTLQEITVQSLNVPFYAITLELGADRVIDTARAAGITSMWATVEGEPLPVRKDLTKLSGKDVAPKFFGNEVGFGQYPITVLDHAGGMATFAARGVAVKTHFLKEVWEKEQRTFAEVLKPQRIPGFNEGMADDLTAVLQGVPEKYRLKAAHGYPLAGKTGTWQLGNTTSQGNAHAWMGGYVPHDKAKNSPGLAAAVWVGNKGDEVAIKDKENENIIGGKLPGPIWRDFLDGALTKVKMPKVSFRPSAGVGSKDVGTGVSPGPSAPVQNPTPGPNPSPGQSQPGQSPSPKTSPSPSRRN</sequence>
<dbReference type="Proteomes" id="UP001058003">
    <property type="component" value="Chromosome"/>
</dbReference>
<evidence type="ECO:0000256" key="1">
    <source>
        <dbReference type="ARBA" id="ARBA00022645"/>
    </source>
</evidence>
<dbReference type="GO" id="GO:0008658">
    <property type="term" value="F:penicillin binding"/>
    <property type="evidence" value="ECO:0007669"/>
    <property type="project" value="InterPro"/>
</dbReference>
<keyword evidence="2" id="KW-0645">Protease</keyword>
<dbReference type="GO" id="GO:0009002">
    <property type="term" value="F:serine-type D-Ala-D-Ala carboxypeptidase activity"/>
    <property type="evidence" value="ECO:0007669"/>
    <property type="project" value="UniProtKB-EC"/>
</dbReference>
<proteinExistence type="predicted"/>
<evidence type="ECO:0000259" key="11">
    <source>
        <dbReference type="Pfam" id="PF00905"/>
    </source>
</evidence>
<dbReference type="InterPro" id="IPR023346">
    <property type="entry name" value="Lysozyme-like_dom_sf"/>
</dbReference>
<dbReference type="Gene3D" id="3.40.710.10">
    <property type="entry name" value="DD-peptidase/beta-lactamase superfamily"/>
    <property type="match status" value="1"/>
</dbReference>